<name>T1KC38_TETUR</name>
<dbReference type="Proteomes" id="UP000015104">
    <property type="component" value="Unassembled WGS sequence"/>
</dbReference>
<protein>
    <submittedName>
        <fullName evidence="1">Uncharacterized protein</fullName>
    </submittedName>
</protein>
<organism evidence="1 2">
    <name type="scientific">Tetranychus urticae</name>
    <name type="common">Two-spotted spider mite</name>
    <dbReference type="NCBI Taxonomy" id="32264"/>
    <lineage>
        <taxon>Eukaryota</taxon>
        <taxon>Metazoa</taxon>
        <taxon>Ecdysozoa</taxon>
        <taxon>Arthropoda</taxon>
        <taxon>Chelicerata</taxon>
        <taxon>Arachnida</taxon>
        <taxon>Acari</taxon>
        <taxon>Acariformes</taxon>
        <taxon>Trombidiformes</taxon>
        <taxon>Prostigmata</taxon>
        <taxon>Eleutherengona</taxon>
        <taxon>Raphignathae</taxon>
        <taxon>Tetranychoidea</taxon>
        <taxon>Tetranychidae</taxon>
        <taxon>Tetranychus</taxon>
    </lineage>
</organism>
<reference evidence="1" key="2">
    <citation type="submission" date="2015-06" db="UniProtKB">
        <authorList>
            <consortium name="EnsemblMetazoa"/>
        </authorList>
    </citation>
    <scope>IDENTIFICATION</scope>
</reference>
<dbReference type="EnsemblMetazoa" id="tetur08g06260.1">
    <property type="protein sequence ID" value="tetur08g06260.1"/>
    <property type="gene ID" value="tetur08g06260"/>
</dbReference>
<dbReference type="AlphaFoldDB" id="T1KC38"/>
<reference evidence="2" key="1">
    <citation type="submission" date="2011-08" db="EMBL/GenBank/DDBJ databases">
        <authorList>
            <person name="Rombauts S."/>
        </authorList>
    </citation>
    <scope>NUCLEOTIDE SEQUENCE</scope>
    <source>
        <strain evidence="2">London</strain>
    </source>
</reference>
<evidence type="ECO:0000313" key="2">
    <source>
        <dbReference type="Proteomes" id="UP000015104"/>
    </source>
</evidence>
<keyword evidence="2" id="KW-1185">Reference proteome</keyword>
<evidence type="ECO:0000313" key="1">
    <source>
        <dbReference type="EnsemblMetazoa" id="tetur08g06260.1"/>
    </source>
</evidence>
<sequence>MRSSKMEIKAWKTTRNELMTNFERCDLSTWASGNCLPMVAPVRPDNKKHKEE</sequence>
<proteinExistence type="predicted"/>
<dbReference type="HOGENOM" id="CLU_3089832_0_0_1"/>
<dbReference type="EMBL" id="CAEY01001958">
    <property type="status" value="NOT_ANNOTATED_CDS"/>
    <property type="molecule type" value="Genomic_DNA"/>
</dbReference>
<accession>T1KC38</accession>